<reference evidence="1 2" key="1">
    <citation type="submission" date="2023-03" db="EMBL/GenBank/DDBJ databases">
        <title>High recombination rates correlate with genetic variation in Cardiocondyla obscurior ants.</title>
        <authorList>
            <person name="Errbii M."/>
        </authorList>
    </citation>
    <scope>NUCLEOTIDE SEQUENCE [LARGE SCALE GENOMIC DNA]</scope>
    <source>
        <strain evidence="1">Alpha-2009</strain>
        <tissue evidence="1">Whole body</tissue>
    </source>
</reference>
<evidence type="ECO:0008006" key="3">
    <source>
        <dbReference type="Google" id="ProtNLM"/>
    </source>
</evidence>
<dbReference type="Proteomes" id="UP001430953">
    <property type="component" value="Unassembled WGS sequence"/>
</dbReference>
<gene>
    <name evidence="1" type="ORF">PUN28_009538</name>
</gene>
<evidence type="ECO:0000313" key="1">
    <source>
        <dbReference type="EMBL" id="KAL0118976.1"/>
    </source>
</evidence>
<organism evidence="1 2">
    <name type="scientific">Cardiocondyla obscurior</name>
    <dbReference type="NCBI Taxonomy" id="286306"/>
    <lineage>
        <taxon>Eukaryota</taxon>
        <taxon>Metazoa</taxon>
        <taxon>Ecdysozoa</taxon>
        <taxon>Arthropoda</taxon>
        <taxon>Hexapoda</taxon>
        <taxon>Insecta</taxon>
        <taxon>Pterygota</taxon>
        <taxon>Neoptera</taxon>
        <taxon>Endopterygota</taxon>
        <taxon>Hymenoptera</taxon>
        <taxon>Apocrita</taxon>
        <taxon>Aculeata</taxon>
        <taxon>Formicoidea</taxon>
        <taxon>Formicidae</taxon>
        <taxon>Myrmicinae</taxon>
        <taxon>Cardiocondyla</taxon>
    </lineage>
</organism>
<evidence type="ECO:0000313" key="2">
    <source>
        <dbReference type="Proteomes" id="UP001430953"/>
    </source>
</evidence>
<dbReference type="AlphaFoldDB" id="A0AAW2FVY8"/>
<sequence length="76" mass="8932">MRFRRFRVNIVCVCVSIEQIKRSPCVSCTSSNTSHVRESTTTNLIFHNVLDLNKLKKKEKKKKKKEKLNVIINKNK</sequence>
<accession>A0AAW2FVY8</accession>
<name>A0AAW2FVY8_9HYME</name>
<protein>
    <recommendedName>
        <fullName evidence="3">Secreted protein</fullName>
    </recommendedName>
</protein>
<comment type="caution">
    <text evidence="1">The sequence shown here is derived from an EMBL/GenBank/DDBJ whole genome shotgun (WGS) entry which is preliminary data.</text>
</comment>
<proteinExistence type="predicted"/>
<dbReference type="EMBL" id="JADYXP020000008">
    <property type="protein sequence ID" value="KAL0118976.1"/>
    <property type="molecule type" value="Genomic_DNA"/>
</dbReference>
<keyword evidence="2" id="KW-1185">Reference proteome</keyword>